<dbReference type="InterPro" id="IPR036259">
    <property type="entry name" value="MFS_trans_sf"/>
</dbReference>
<evidence type="ECO:0000256" key="5">
    <source>
        <dbReference type="SAM" id="Phobius"/>
    </source>
</evidence>
<gene>
    <name evidence="7" type="ORF">QP029_07985</name>
</gene>
<feature type="transmembrane region" description="Helical" evidence="5">
    <location>
        <begin position="163"/>
        <end position="184"/>
    </location>
</feature>
<dbReference type="PANTHER" id="PTHR23523:SF2">
    <property type="entry name" value="2-NITROIMIDAZOLE TRANSPORTER"/>
    <property type="match status" value="1"/>
</dbReference>
<dbReference type="Pfam" id="PF07690">
    <property type="entry name" value="MFS_1"/>
    <property type="match status" value="1"/>
</dbReference>
<dbReference type="RefSeq" id="WP_284873817.1">
    <property type="nucleotide sequence ID" value="NZ_CP126970.1"/>
</dbReference>
<dbReference type="InterPro" id="IPR020846">
    <property type="entry name" value="MFS_dom"/>
</dbReference>
<evidence type="ECO:0000256" key="3">
    <source>
        <dbReference type="ARBA" id="ARBA00022989"/>
    </source>
</evidence>
<feature type="transmembrane region" description="Helical" evidence="5">
    <location>
        <begin position="307"/>
        <end position="327"/>
    </location>
</feature>
<feature type="transmembrane region" description="Helical" evidence="5">
    <location>
        <begin position="45"/>
        <end position="67"/>
    </location>
</feature>
<evidence type="ECO:0000256" key="2">
    <source>
        <dbReference type="ARBA" id="ARBA00022692"/>
    </source>
</evidence>
<feature type="transmembrane region" description="Helical" evidence="5">
    <location>
        <begin position="253"/>
        <end position="274"/>
    </location>
</feature>
<reference evidence="7 8" key="1">
    <citation type="submission" date="2023-05" db="EMBL/GenBank/DDBJ databases">
        <title>Corynebacterium suedekumii sp. nov. and Corynebacterium breve sp. nov. isolated from raw cow's milk.</title>
        <authorList>
            <person name="Baer M.K."/>
            <person name="Mehl L."/>
            <person name="Hellmuth R."/>
            <person name="Marke G."/>
            <person name="Lipski A."/>
        </authorList>
    </citation>
    <scope>NUCLEOTIDE SEQUENCE [LARGE SCALE GENOMIC DNA]</scope>
    <source>
        <strain evidence="7 8">LM112</strain>
    </source>
</reference>
<feature type="transmembrane region" description="Helical" evidence="5">
    <location>
        <begin position="281"/>
        <end position="301"/>
    </location>
</feature>
<feature type="domain" description="Major facilitator superfamily (MFS) profile" evidence="6">
    <location>
        <begin position="8"/>
        <end position="395"/>
    </location>
</feature>
<sequence>MNNRAVIPAALAFIAVFLAAINLRAGISSLAPVLGDALAAFGSGGSIAGVITAMPGLFFAVVGLVAVPVATRLGLSRTLLVGMVIALVGLAARPWVGAMWLFLVLTALIVAGIALANVLLPAWIKSHGGRHVVALMAVYSAILSLSGAIGPLSILLFTGPGAWRWALFLWAGFSAAQVAVWAVVAARAGFDFPSVSSPTPGAGTPAGLKSLWRSRTAVALMLFFGLQSMHAYVQMGWLPKILLDYGHPAETASVALALVGGINAVGGFAIPFVLDRLDRIYLLPLIFAAIMATGYLGIWFTDAAVPLLWAALLGIGGYCFPTAIALIPARTRAPLITARLSGFVQPYGYLIAAAGPFLVGVAYQITLDWSLILAALGASCLLMAAIGFFAARGGDIDDEIAVQV</sequence>
<feature type="transmembrane region" description="Helical" evidence="5">
    <location>
        <begin position="347"/>
        <end position="365"/>
    </location>
</feature>
<dbReference type="SUPFAM" id="SSF103473">
    <property type="entry name" value="MFS general substrate transporter"/>
    <property type="match status" value="1"/>
</dbReference>
<protein>
    <submittedName>
        <fullName evidence="7">MFS transporter</fullName>
    </submittedName>
</protein>
<keyword evidence="4 5" id="KW-0472">Membrane</keyword>
<accession>A0ABY8VIQ4</accession>
<dbReference type="EMBL" id="CP126970">
    <property type="protein sequence ID" value="WIM69222.1"/>
    <property type="molecule type" value="Genomic_DNA"/>
</dbReference>
<feature type="transmembrane region" description="Helical" evidence="5">
    <location>
        <begin position="371"/>
        <end position="391"/>
    </location>
</feature>
<organism evidence="7 8">
    <name type="scientific">Corynebacterium suedekumii</name>
    <dbReference type="NCBI Taxonomy" id="3049801"/>
    <lineage>
        <taxon>Bacteria</taxon>
        <taxon>Bacillati</taxon>
        <taxon>Actinomycetota</taxon>
        <taxon>Actinomycetes</taxon>
        <taxon>Mycobacteriales</taxon>
        <taxon>Corynebacteriaceae</taxon>
        <taxon>Corynebacterium</taxon>
    </lineage>
</organism>
<evidence type="ECO:0000256" key="4">
    <source>
        <dbReference type="ARBA" id="ARBA00023136"/>
    </source>
</evidence>
<dbReference type="InterPro" id="IPR011701">
    <property type="entry name" value="MFS"/>
</dbReference>
<dbReference type="Gene3D" id="1.20.1250.20">
    <property type="entry name" value="MFS general substrate transporter like domains"/>
    <property type="match status" value="1"/>
</dbReference>
<name>A0ABY8VIQ4_9CORY</name>
<proteinExistence type="predicted"/>
<keyword evidence="2 5" id="KW-0812">Transmembrane</keyword>
<dbReference type="PANTHER" id="PTHR23523">
    <property type="match status" value="1"/>
</dbReference>
<dbReference type="InterPro" id="IPR052524">
    <property type="entry name" value="MFS_Cyanate_Porter"/>
</dbReference>
<comment type="subcellular location">
    <subcellularLocation>
        <location evidence="1">Cell membrane</location>
        <topology evidence="1">Multi-pass membrane protein</topology>
    </subcellularLocation>
</comment>
<evidence type="ECO:0000259" key="6">
    <source>
        <dbReference type="PROSITE" id="PS50850"/>
    </source>
</evidence>
<evidence type="ECO:0000313" key="8">
    <source>
        <dbReference type="Proteomes" id="UP001238805"/>
    </source>
</evidence>
<feature type="transmembrane region" description="Helical" evidence="5">
    <location>
        <begin position="132"/>
        <end position="157"/>
    </location>
</feature>
<evidence type="ECO:0000256" key="1">
    <source>
        <dbReference type="ARBA" id="ARBA00004651"/>
    </source>
</evidence>
<evidence type="ECO:0000313" key="7">
    <source>
        <dbReference type="EMBL" id="WIM69222.1"/>
    </source>
</evidence>
<feature type="transmembrane region" description="Helical" evidence="5">
    <location>
        <begin position="74"/>
        <end position="92"/>
    </location>
</feature>
<keyword evidence="3 5" id="KW-1133">Transmembrane helix</keyword>
<dbReference type="PROSITE" id="PS50850">
    <property type="entry name" value="MFS"/>
    <property type="match status" value="1"/>
</dbReference>
<dbReference type="Proteomes" id="UP001238805">
    <property type="component" value="Chromosome"/>
</dbReference>
<feature type="transmembrane region" description="Helical" evidence="5">
    <location>
        <begin position="216"/>
        <end position="233"/>
    </location>
</feature>
<feature type="transmembrane region" description="Helical" evidence="5">
    <location>
        <begin position="98"/>
        <end position="120"/>
    </location>
</feature>
<keyword evidence="8" id="KW-1185">Reference proteome</keyword>